<dbReference type="InterPro" id="IPR008964">
    <property type="entry name" value="Invasin/intimin_cell_adhesion"/>
</dbReference>
<gene>
    <name evidence="4" type="ORF">H8790_08630</name>
</gene>
<dbReference type="AlphaFoldDB" id="A0A7G9B1W4"/>
<evidence type="ECO:0000313" key="5">
    <source>
        <dbReference type="Proteomes" id="UP000515960"/>
    </source>
</evidence>
<dbReference type="SMART" id="SM00635">
    <property type="entry name" value="BID_2"/>
    <property type="match status" value="2"/>
</dbReference>
<feature type="compositionally biased region" description="Gly residues" evidence="1">
    <location>
        <begin position="127"/>
        <end position="140"/>
    </location>
</feature>
<evidence type="ECO:0000256" key="1">
    <source>
        <dbReference type="SAM" id="MobiDB-lite"/>
    </source>
</evidence>
<feature type="compositionally biased region" description="Polar residues" evidence="1">
    <location>
        <begin position="83"/>
        <end position="94"/>
    </location>
</feature>
<reference evidence="4 5" key="1">
    <citation type="submission" date="2020-08" db="EMBL/GenBank/DDBJ databases">
        <authorList>
            <person name="Liu C."/>
            <person name="Sun Q."/>
        </authorList>
    </citation>
    <scope>NUCLEOTIDE SEQUENCE [LARGE SCALE GENOMIC DNA]</scope>
    <source>
        <strain evidence="4 5">NSJ-62</strain>
    </source>
</reference>
<accession>A0A7G9B1W4</accession>
<keyword evidence="5" id="KW-1185">Reference proteome</keyword>
<dbReference type="Pfam" id="PF26182">
    <property type="entry name" value="Ig_NUP210_5th"/>
    <property type="match status" value="1"/>
</dbReference>
<feature type="transmembrane region" description="Helical" evidence="2">
    <location>
        <begin position="52"/>
        <end position="72"/>
    </location>
</feature>
<dbReference type="Gene3D" id="2.60.40.1080">
    <property type="match status" value="2"/>
</dbReference>
<protein>
    <submittedName>
        <fullName evidence="4">Ig-like domain-containing protein</fullName>
    </submittedName>
</protein>
<keyword evidence="2" id="KW-1133">Transmembrane helix</keyword>
<dbReference type="KEGG" id="ohi:H8790_08630"/>
<name>A0A7G9B1W4_9FIRM</name>
<feature type="domain" description="BIG2" evidence="3">
    <location>
        <begin position="145"/>
        <end position="217"/>
    </location>
</feature>
<evidence type="ECO:0000313" key="4">
    <source>
        <dbReference type="EMBL" id="QNL43545.1"/>
    </source>
</evidence>
<dbReference type="RefSeq" id="WP_187332136.1">
    <property type="nucleotide sequence ID" value="NZ_CP060490.1"/>
</dbReference>
<dbReference type="EMBL" id="CP060490">
    <property type="protein sequence ID" value="QNL43545.1"/>
    <property type="molecule type" value="Genomic_DNA"/>
</dbReference>
<sequence length="303" mass="30519">MSMQKCPKCGELFSDTYRTCPFCEEEEAIAEGRHIKRRSGGRRMAQKDPSPVGPVLIIILILVACVLVYFFFGDSIREKMGFGSSSTPESSQVDDVTPQPPDIPEPDGSGAGSSSSGSSSGTVTMPEGGGSSSAAGGGGQTPMPSGTAITLSSEDFSFNAGESVKLTATGGTGKYTWSSDDDGIASVNASGIVTAISAGNCTITVTDGTSTATCVARVRKTPSSGGTTAPAQSLSLSSTDFTTSVGEKVTLKVNGTSDAVSWASKNSGIATVSGGVVTAVSSGTTTVTATVGGQTLECIVRVK</sequence>
<feature type="domain" description="BIG2" evidence="3">
    <location>
        <begin position="230"/>
        <end position="301"/>
    </location>
</feature>
<dbReference type="InterPro" id="IPR003343">
    <property type="entry name" value="Big_2"/>
</dbReference>
<dbReference type="SUPFAM" id="SSF49373">
    <property type="entry name" value="Invasin/intimin cell-adhesion fragments"/>
    <property type="match status" value="2"/>
</dbReference>
<evidence type="ECO:0000256" key="2">
    <source>
        <dbReference type="SAM" id="Phobius"/>
    </source>
</evidence>
<dbReference type="Pfam" id="PF02368">
    <property type="entry name" value="Big_2"/>
    <property type="match status" value="1"/>
</dbReference>
<keyword evidence="2" id="KW-0812">Transmembrane</keyword>
<feature type="compositionally biased region" description="Low complexity" evidence="1">
    <location>
        <begin position="112"/>
        <end position="121"/>
    </location>
</feature>
<evidence type="ECO:0000259" key="3">
    <source>
        <dbReference type="SMART" id="SM00635"/>
    </source>
</evidence>
<proteinExistence type="predicted"/>
<organism evidence="4 5">
    <name type="scientific">Oscillibacter hominis</name>
    <dbReference type="NCBI Taxonomy" id="2763056"/>
    <lineage>
        <taxon>Bacteria</taxon>
        <taxon>Bacillati</taxon>
        <taxon>Bacillota</taxon>
        <taxon>Clostridia</taxon>
        <taxon>Eubacteriales</taxon>
        <taxon>Oscillospiraceae</taxon>
        <taxon>Oscillibacter</taxon>
    </lineage>
</organism>
<keyword evidence="2" id="KW-0472">Membrane</keyword>
<dbReference type="Proteomes" id="UP000515960">
    <property type="component" value="Chromosome"/>
</dbReference>
<feature type="region of interest" description="Disordered" evidence="1">
    <location>
        <begin position="82"/>
        <end position="150"/>
    </location>
</feature>